<dbReference type="EMBL" id="LXQA010126658">
    <property type="protein sequence ID" value="MCI21766.1"/>
    <property type="molecule type" value="Genomic_DNA"/>
</dbReference>
<name>A0A392QE28_9FABA</name>
<proteinExistence type="predicted"/>
<dbReference type="Proteomes" id="UP000265520">
    <property type="component" value="Unassembled WGS sequence"/>
</dbReference>
<dbReference type="AlphaFoldDB" id="A0A392QE28"/>
<evidence type="ECO:0000313" key="2">
    <source>
        <dbReference type="Proteomes" id="UP000265520"/>
    </source>
</evidence>
<reference evidence="1 2" key="1">
    <citation type="journal article" date="2018" name="Front. Plant Sci.">
        <title>Red Clover (Trifolium pratense) and Zigzag Clover (T. medium) - A Picture of Genomic Similarities and Differences.</title>
        <authorList>
            <person name="Dluhosova J."/>
            <person name="Istvanek J."/>
            <person name="Nedelnik J."/>
            <person name="Repkova J."/>
        </authorList>
    </citation>
    <scope>NUCLEOTIDE SEQUENCE [LARGE SCALE GENOMIC DNA]</scope>
    <source>
        <strain evidence="2">cv. 10/8</strain>
        <tissue evidence="1">Leaf</tissue>
    </source>
</reference>
<accession>A0A392QE28</accession>
<comment type="caution">
    <text evidence="1">The sequence shown here is derived from an EMBL/GenBank/DDBJ whole genome shotgun (WGS) entry which is preliminary data.</text>
</comment>
<evidence type="ECO:0000313" key="1">
    <source>
        <dbReference type="EMBL" id="MCI21766.1"/>
    </source>
</evidence>
<sequence length="92" mass="10342">MAAVLTVANAIQCRVCCSSLVAQFQCYHRFVQQCQPNCNPSLLNFTFFNPGFQKRFQHQPNSQLIRPGNGNLAAHWLMAAPKFQQPQAMLSS</sequence>
<protein>
    <submittedName>
        <fullName evidence="1">Uncharacterized protein</fullName>
    </submittedName>
</protein>
<keyword evidence="2" id="KW-1185">Reference proteome</keyword>
<organism evidence="1 2">
    <name type="scientific">Trifolium medium</name>
    <dbReference type="NCBI Taxonomy" id="97028"/>
    <lineage>
        <taxon>Eukaryota</taxon>
        <taxon>Viridiplantae</taxon>
        <taxon>Streptophyta</taxon>
        <taxon>Embryophyta</taxon>
        <taxon>Tracheophyta</taxon>
        <taxon>Spermatophyta</taxon>
        <taxon>Magnoliopsida</taxon>
        <taxon>eudicotyledons</taxon>
        <taxon>Gunneridae</taxon>
        <taxon>Pentapetalae</taxon>
        <taxon>rosids</taxon>
        <taxon>fabids</taxon>
        <taxon>Fabales</taxon>
        <taxon>Fabaceae</taxon>
        <taxon>Papilionoideae</taxon>
        <taxon>50 kb inversion clade</taxon>
        <taxon>NPAAA clade</taxon>
        <taxon>Hologalegina</taxon>
        <taxon>IRL clade</taxon>
        <taxon>Trifolieae</taxon>
        <taxon>Trifolium</taxon>
    </lineage>
</organism>